<dbReference type="EMBL" id="SKBU01000006">
    <property type="protein sequence ID" value="TCJ20128.1"/>
    <property type="molecule type" value="Genomic_DNA"/>
</dbReference>
<keyword evidence="3" id="KW-1185">Reference proteome</keyword>
<dbReference type="OrthoDB" id="3543412at2"/>
<feature type="transmembrane region" description="Helical" evidence="1">
    <location>
        <begin position="52"/>
        <end position="76"/>
    </location>
</feature>
<evidence type="ECO:0000313" key="3">
    <source>
        <dbReference type="Proteomes" id="UP000295244"/>
    </source>
</evidence>
<dbReference type="PANTHER" id="PTHR38441:SF1">
    <property type="entry name" value="MEMBRANE PROTEIN"/>
    <property type="match status" value="1"/>
</dbReference>
<dbReference type="Proteomes" id="UP000295244">
    <property type="component" value="Unassembled WGS sequence"/>
</dbReference>
<gene>
    <name evidence="2" type="ORF">E0L93_03475</name>
</gene>
<evidence type="ECO:0000256" key="1">
    <source>
        <dbReference type="SAM" id="Phobius"/>
    </source>
</evidence>
<comment type="caution">
    <text evidence="2">The sequence shown here is derived from an EMBL/GenBank/DDBJ whole genome shotgun (WGS) entry which is preliminary data.</text>
</comment>
<keyword evidence="1" id="KW-0472">Membrane</keyword>
<name>A0A4R1BRA2_9ACTN</name>
<keyword evidence="1" id="KW-0812">Transmembrane</keyword>
<dbReference type="RefSeq" id="WP_132688503.1">
    <property type="nucleotide sequence ID" value="NZ_SKBU01000006.1"/>
</dbReference>
<dbReference type="PANTHER" id="PTHR38441">
    <property type="entry name" value="INTEGRAL MEMBRANE PROTEIN-RELATED"/>
    <property type="match status" value="1"/>
</dbReference>
<dbReference type="AlphaFoldDB" id="A0A4R1BRA2"/>
<protein>
    <submittedName>
        <fullName evidence="2">DUF485 domain-containing protein</fullName>
    </submittedName>
</protein>
<feature type="transmembrane region" description="Helical" evidence="1">
    <location>
        <begin position="25"/>
        <end position="46"/>
    </location>
</feature>
<accession>A0A4R1BRA2</accession>
<sequence length="105" mass="12201">MSVNQWERAAQTSAFHELMRSKRNFIIPATIFFMAFYFGLPTLAAFTDLLDVQVIGVLSLAYIYAFAQFAMTWILCHLYLSRANRWDDIVERIKRETARKGAESQ</sequence>
<organism evidence="2 3">
    <name type="scientific">Rubrobacter taiwanensis</name>
    <dbReference type="NCBI Taxonomy" id="185139"/>
    <lineage>
        <taxon>Bacteria</taxon>
        <taxon>Bacillati</taxon>
        <taxon>Actinomycetota</taxon>
        <taxon>Rubrobacteria</taxon>
        <taxon>Rubrobacterales</taxon>
        <taxon>Rubrobacteraceae</taxon>
        <taxon>Rubrobacter</taxon>
    </lineage>
</organism>
<dbReference type="Pfam" id="PF04341">
    <property type="entry name" value="DUF485"/>
    <property type="match status" value="1"/>
</dbReference>
<reference evidence="2 3" key="1">
    <citation type="submission" date="2019-03" db="EMBL/GenBank/DDBJ databases">
        <title>Whole genome sequence of a novel Rubrobacter taiwanensis strain, isolated from Yellowstone National Park.</title>
        <authorList>
            <person name="Freed S."/>
            <person name="Ramaley R.F."/>
            <person name="Kyndt J.A."/>
        </authorList>
    </citation>
    <scope>NUCLEOTIDE SEQUENCE [LARGE SCALE GENOMIC DNA]</scope>
    <source>
        <strain evidence="2 3">Yellowstone</strain>
    </source>
</reference>
<dbReference type="InterPro" id="IPR007436">
    <property type="entry name" value="DUF485"/>
</dbReference>
<evidence type="ECO:0000313" key="2">
    <source>
        <dbReference type="EMBL" id="TCJ20128.1"/>
    </source>
</evidence>
<proteinExistence type="predicted"/>
<keyword evidence="1" id="KW-1133">Transmembrane helix</keyword>